<comment type="caution">
    <text evidence="1">The sequence shown here is derived from an EMBL/GenBank/DDBJ whole genome shotgun (WGS) entry which is preliminary data.</text>
</comment>
<proteinExistence type="predicted"/>
<reference evidence="1" key="1">
    <citation type="journal article" date="2015" name="Nature">
        <title>Complex archaea that bridge the gap between prokaryotes and eukaryotes.</title>
        <authorList>
            <person name="Spang A."/>
            <person name="Saw J.H."/>
            <person name="Jorgensen S.L."/>
            <person name="Zaremba-Niedzwiedzka K."/>
            <person name="Martijn J."/>
            <person name="Lind A.E."/>
            <person name="van Eijk R."/>
            <person name="Schleper C."/>
            <person name="Guy L."/>
            <person name="Ettema T.J."/>
        </authorList>
    </citation>
    <scope>NUCLEOTIDE SEQUENCE</scope>
</reference>
<evidence type="ECO:0000313" key="1">
    <source>
        <dbReference type="EMBL" id="KKM77378.1"/>
    </source>
</evidence>
<dbReference type="AlphaFoldDB" id="A0A0F9K5V8"/>
<protein>
    <submittedName>
        <fullName evidence="1">Uncharacterized protein</fullName>
    </submittedName>
</protein>
<name>A0A0F9K5V8_9ZZZZ</name>
<dbReference type="EMBL" id="LAZR01008653">
    <property type="protein sequence ID" value="KKM77378.1"/>
    <property type="molecule type" value="Genomic_DNA"/>
</dbReference>
<gene>
    <name evidence="1" type="ORF">LCGC14_1370670</name>
</gene>
<accession>A0A0F9K5V8</accession>
<organism evidence="1">
    <name type="scientific">marine sediment metagenome</name>
    <dbReference type="NCBI Taxonomy" id="412755"/>
    <lineage>
        <taxon>unclassified sequences</taxon>
        <taxon>metagenomes</taxon>
        <taxon>ecological metagenomes</taxon>
    </lineage>
</organism>
<sequence length="76" mass="8387">MGIPSLSLKCSTGKQKRAVRVHAGPLNPCVASLRLVTQFNEIEKLKCCSSILVKYWLRPCVKKIRVSPVGEMFNGA</sequence>